<protein>
    <submittedName>
        <fullName evidence="2">Uncharacterized protein</fullName>
    </submittedName>
</protein>
<dbReference type="EMBL" id="JXTC01000181">
    <property type="protein sequence ID" value="PON83269.1"/>
    <property type="molecule type" value="Genomic_DNA"/>
</dbReference>
<dbReference type="Proteomes" id="UP000237000">
    <property type="component" value="Unassembled WGS sequence"/>
</dbReference>
<accession>A0A2P5ECI8</accession>
<evidence type="ECO:0000256" key="1">
    <source>
        <dbReference type="SAM" id="SignalP"/>
    </source>
</evidence>
<dbReference type="InParanoid" id="A0A2P5ECI8"/>
<keyword evidence="1" id="KW-0732">Signal</keyword>
<evidence type="ECO:0000313" key="2">
    <source>
        <dbReference type="EMBL" id="PON83269.1"/>
    </source>
</evidence>
<dbReference type="AlphaFoldDB" id="A0A2P5ECI8"/>
<proteinExistence type="predicted"/>
<sequence length="69" mass="7346">MASTDPLLLLFCLHSVIASPPKTYPSPVIAATTPSSMLMLQPPPQQAASTPVLSSLIGFVYTLPRARHD</sequence>
<gene>
    <name evidence="2" type="ORF">TorRG33x02_209730</name>
</gene>
<feature type="chain" id="PRO_5015123935" evidence="1">
    <location>
        <begin position="19"/>
        <end position="69"/>
    </location>
</feature>
<reference evidence="3" key="1">
    <citation type="submission" date="2016-06" db="EMBL/GenBank/DDBJ databases">
        <title>Parallel loss of symbiosis genes in relatives of nitrogen-fixing non-legume Parasponia.</title>
        <authorList>
            <person name="Van Velzen R."/>
            <person name="Holmer R."/>
            <person name="Bu F."/>
            <person name="Rutten L."/>
            <person name="Van Zeijl A."/>
            <person name="Liu W."/>
            <person name="Santuari L."/>
            <person name="Cao Q."/>
            <person name="Sharma T."/>
            <person name="Shen D."/>
            <person name="Roswanjaya Y."/>
            <person name="Wardhani T."/>
            <person name="Kalhor M.S."/>
            <person name="Jansen J."/>
            <person name="Van den Hoogen J."/>
            <person name="Gungor B."/>
            <person name="Hartog M."/>
            <person name="Hontelez J."/>
            <person name="Verver J."/>
            <person name="Yang W.-C."/>
            <person name="Schijlen E."/>
            <person name="Repin R."/>
            <person name="Schilthuizen M."/>
            <person name="Schranz E."/>
            <person name="Heidstra R."/>
            <person name="Miyata K."/>
            <person name="Fedorova E."/>
            <person name="Kohlen W."/>
            <person name="Bisseling T."/>
            <person name="Smit S."/>
            <person name="Geurts R."/>
        </authorList>
    </citation>
    <scope>NUCLEOTIDE SEQUENCE [LARGE SCALE GENOMIC DNA]</scope>
    <source>
        <strain evidence="3">cv. RG33-2</strain>
    </source>
</reference>
<name>A0A2P5ECI8_TREOI</name>
<keyword evidence="3" id="KW-1185">Reference proteome</keyword>
<evidence type="ECO:0000313" key="3">
    <source>
        <dbReference type="Proteomes" id="UP000237000"/>
    </source>
</evidence>
<feature type="signal peptide" evidence="1">
    <location>
        <begin position="1"/>
        <end position="18"/>
    </location>
</feature>
<comment type="caution">
    <text evidence="2">The sequence shown here is derived from an EMBL/GenBank/DDBJ whole genome shotgun (WGS) entry which is preliminary data.</text>
</comment>
<organism evidence="2 3">
    <name type="scientific">Trema orientale</name>
    <name type="common">Charcoal tree</name>
    <name type="synonym">Celtis orientalis</name>
    <dbReference type="NCBI Taxonomy" id="63057"/>
    <lineage>
        <taxon>Eukaryota</taxon>
        <taxon>Viridiplantae</taxon>
        <taxon>Streptophyta</taxon>
        <taxon>Embryophyta</taxon>
        <taxon>Tracheophyta</taxon>
        <taxon>Spermatophyta</taxon>
        <taxon>Magnoliopsida</taxon>
        <taxon>eudicotyledons</taxon>
        <taxon>Gunneridae</taxon>
        <taxon>Pentapetalae</taxon>
        <taxon>rosids</taxon>
        <taxon>fabids</taxon>
        <taxon>Rosales</taxon>
        <taxon>Cannabaceae</taxon>
        <taxon>Trema</taxon>
    </lineage>
</organism>